<evidence type="ECO:0000259" key="1">
    <source>
        <dbReference type="Pfam" id="PF00135"/>
    </source>
</evidence>
<dbReference type="AlphaFoldDB" id="A0A364LC42"/>
<gene>
    <name evidence="2" type="ORF">BHQ10_009407</name>
</gene>
<dbReference type="InterPro" id="IPR050309">
    <property type="entry name" value="Type-B_Carboxylest/Lipase"/>
</dbReference>
<dbReference type="Proteomes" id="UP000249363">
    <property type="component" value="Unassembled WGS sequence"/>
</dbReference>
<reference evidence="2 3" key="1">
    <citation type="journal article" date="2017" name="Biotechnol. Biofuels">
        <title>Differential beta-glucosidase expression as a function of carbon source availability in Talaromyces amestolkiae: a genomic and proteomic approach.</title>
        <authorList>
            <person name="de Eugenio L.I."/>
            <person name="Mendez-Liter J.A."/>
            <person name="Nieto-Dominguez M."/>
            <person name="Alonso L."/>
            <person name="Gil-Munoz J."/>
            <person name="Barriuso J."/>
            <person name="Prieto A."/>
            <person name="Martinez M.J."/>
        </authorList>
    </citation>
    <scope>NUCLEOTIDE SEQUENCE [LARGE SCALE GENOMIC DNA]</scope>
    <source>
        <strain evidence="2 3">CIB</strain>
    </source>
</reference>
<dbReference type="Gene3D" id="3.40.50.1820">
    <property type="entry name" value="alpha/beta hydrolase"/>
    <property type="match status" value="1"/>
</dbReference>
<name>A0A364LC42_TALAM</name>
<evidence type="ECO:0000313" key="2">
    <source>
        <dbReference type="EMBL" id="RAO73395.1"/>
    </source>
</evidence>
<dbReference type="RefSeq" id="XP_040737909.1">
    <property type="nucleotide sequence ID" value="XM_040882319.1"/>
</dbReference>
<dbReference type="InterPro" id="IPR002018">
    <property type="entry name" value="CarbesteraseB"/>
</dbReference>
<feature type="domain" description="Carboxylesterase type B" evidence="1">
    <location>
        <begin position="1"/>
        <end position="501"/>
    </location>
</feature>
<evidence type="ECO:0000313" key="3">
    <source>
        <dbReference type="Proteomes" id="UP000249363"/>
    </source>
</evidence>
<accession>A0A364LC42</accession>
<comment type="caution">
    <text evidence="2">The sequence shown here is derived from an EMBL/GenBank/DDBJ whole genome shotgun (WGS) entry which is preliminary data.</text>
</comment>
<dbReference type="GeneID" id="63798621"/>
<dbReference type="InterPro" id="IPR019819">
    <property type="entry name" value="Carboxylesterase_B_CS"/>
</dbReference>
<dbReference type="Pfam" id="PF00135">
    <property type="entry name" value="COesterase"/>
    <property type="match status" value="1"/>
</dbReference>
<dbReference type="STRING" id="1196081.A0A364LC42"/>
<dbReference type="OrthoDB" id="4214365at2759"/>
<sequence length="519" mass="56956">MRYATPPLKENRFKRAVAPLKETGVVMAKEHGSVCYGVDELLFPSPPVTMSEDCLYIDVYTPRSTETDSCATSESDGLPVMIWIQGGAFVQQYNPNYNGTGIVEASDGNVIVVTFNYRVGPYGFLASDELLQEGNLNLGIHDQRAAISWVQDHIVQFGGDPDRVTLFGTSVGGGSVLLQTLAYGGNDTEADAADNARWNAGIAASVYIPSFYTVQEYQLQYYQLLNATNCADLTCLRSLESVEIQAANIGRPPFPGQVNLPLFPYGPVIDDDLFTDQPLSMLKAGNFSRHKPLIIGSSNTEGIIFATQANTTHDIQSFMSTQYPDLTTKDISEAIGLYSSVPTTFPGVTVHESSLYYQLASMYGDVGFSCPAFDFATALSEVNVPIYLFRDHILDPVEVATGYIVPHTWEVQAVWGPEYATNYVAATGADSYGAKGINRPTVDVVQKFWTGFATSVGEKGSGNPNSMRAKESSVWLPFRRDGDKRRLRLQTNATEMETIPSHELDVCDFWSRMSARTHI</sequence>
<protein>
    <recommendedName>
        <fullName evidence="1">Carboxylesterase type B domain-containing protein</fullName>
    </recommendedName>
</protein>
<dbReference type="PANTHER" id="PTHR11559">
    <property type="entry name" value="CARBOXYLESTERASE"/>
    <property type="match status" value="1"/>
</dbReference>
<keyword evidence="3" id="KW-1185">Reference proteome</keyword>
<dbReference type="PROSITE" id="PS00941">
    <property type="entry name" value="CARBOXYLESTERASE_B_2"/>
    <property type="match status" value="1"/>
</dbReference>
<dbReference type="SUPFAM" id="SSF53474">
    <property type="entry name" value="alpha/beta-Hydrolases"/>
    <property type="match status" value="1"/>
</dbReference>
<proteinExistence type="predicted"/>
<dbReference type="InterPro" id="IPR029058">
    <property type="entry name" value="AB_hydrolase_fold"/>
</dbReference>
<organism evidence="2 3">
    <name type="scientific">Talaromyces amestolkiae</name>
    <dbReference type="NCBI Taxonomy" id="1196081"/>
    <lineage>
        <taxon>Eukaryota</taxon>
        <taxon>Fungi</taxon>
        <taxon>Dikarya</taxon>
        <taxon>Ascomycota</taxon>
        <taxon>Pezizomycotina</taxon>
        <taxon>Eurotiomycetes</taxon>
        <taxon>Eurotiomycetidae</taxon>
        <taxon>Eurotiales</taxon>
        <taxon>Trichocomaceae</taxon>
        <taxon>Talaromyces</taxon>
        <taxon>Talaromyces sect. Talaromyces</taxon>
    </lineage>
</organism>
<dbReference type="EMBL" id="MIKG01000024">
    <property type="protein sequence ID" value="RAO73395.1"/>
    <property type="molecule type" value="Genomic_DNA"/>
</dbReference>